<sequence length="333" mass="36478">MTNNLNVAILGLGGIAHAFAQDAANVAGTTLYGAASRALPKAQEFADQYHIPHAYGSYEDAIADAAVDAVYIATPHRFHFSEIMAALRAGKHVLSEKAIVMSSHELRQVSALAKKQNKVVMEAQTIYHMPLYAQLRAMQQADVFGDIRVIDVMFGSNNSNTDPNSRLLDPQLAGGALLDIGVYALSAARMFQPDAPQLLNTTMKMGPTSVDDRSVASFTNNYGILTNVSLSFYGRLPKQISVATTKGMLTIMDYPRAQAAVFTDINRKATTITAGETNKAMAYELADFAEACQNPSAHRDDWRWTTEVMDAMTAMRRSWGYLYPFEDNSAFQQ</sequence>
<gene>
    <name evidence="5" type="ORF">D1010_11765</name>
</gene>
<dbReference type="PANTHER" id="PTHR22604:SF105">
    <property type="entry name" value="TRANS-1,2-DIHYDROBENZENE-1,2-DIOL DEHYDROGENASE"/>
    <property type="match status" value="1"/>
</dbReference>
<dbReference type="PANTHER" id="PTHR22604">
    <property type="entry name" value="OXIDOREDUCTASES"/>
    <property type="match status" value="1"/>
</dbReference>
<dbReference type="Pfam" id="PF01408">
    <property type="entry name" value="GFO_IDH_MocA"/>
    <property type="match status" value="1"/>
</dbReference>
<dbReference type="InterPro" id="IPR055170">
    <property type="entry name" value="GFO_IDH_MocA-like_dom"/>
</dbReference>
<name>A0A5P8M694_9LACO</name>
<dbReference type="SUPFAM" id="SSF51735">
    <property type="entry name" value="NAD(P)-binding Rossmann-fold domains"/>
    <property type="match status" value="1"/>
</dbReference>
<evidence type="ECO:0000259" key="4">
    <source>
        <dbReference type="Pfam" id="PF22725"/>
    </source>
</evidence>
<protein>
    <submittedName>
        <fullName evidence="5">Gfo/Idh/MocA family oxidoreductase</fullName>
    </submittedName>
</protein>
<feature type="domain" description="Gfo/Idh/MocA-like oxidoreductase N-terminal" evidence="3">
    <location>
        <begin position="5"/>
        <end position="122"/>
    </location>
</feature>
<reference evidence="5 6" key="1">
    <citation type="submission" date="2019-10" db="EMBL/GenBank/DDBJ databases">
        <title>The completed genome of Lactobacillus harbinensis M1.</title>
        <authorList>
            <person name="Zheng Y."/>
        </authorList>
    </citation>
    <scope>NUCLEOTIDE SEQUENCE [LARGE SCALE GENOMIC DNA]</scope>
    <source>
        <strain evidence="5 6">M1</strain>
    </source>
</reference>
<dbReference type="SUPFAM" id="SSF55347">
    <property type="entry name" value="Glyceraldehyde-3-phosphate dehydrogenase-like, C-terminal domain"/>
    <property type="match status" value="1"/>
</dbReference>
<dbReference type="Gene3D" id="3.40.50.720">
    <property type="entry name" value="NAD(P)-binding Rossmann-like Domain"/>
    <property type="match status" value="1"/>
</dbReference>
<dbReference type="InterPro" id="IPR000683">
    <property type="entry name" value="Gfo/Idh/MocA-like_OxRdtase_N"/>
</dbReference>
<dbReference type="GO" id="GO:0000166">
    <property type="term" value="F:nucleotide binding"/>
    <property type="evidence" value="ECO:0007669"/>
    <property type="project" value="InterPro"/>
</dbReference>
<dbReference type="EMBL" id="CP045143">
    <property type="protein sequence ID" value="QFR24020.1"/>
    <property type="molecule type" value="Genomic_DNA"/>
</dbReference>
<organism evidence="5 6">
    <name type="scientific">Schleiferilactobacillus harbinensis</name>
    <dbReference type="NCBI Taxonomy" id="304207"/>
    <lineage>
        <taxon>Bacteria</taxon>
        <taxon>Bacillati</taxon>
        <taxon>Bacillota</taxon>
        <taxon>Bacilli</taxon>
        <taxon>Lactobacillales</taxon>
        <taxon>Lactobacillaceae</taxon>
        <taxon>Schleiferilactobacillus</taxon>
    </lineage>
</organism>
<evidence type="ECO:0000313" key="6">
    <source>
        <dbReference type="Proteomes" id="UP000326779"/>
    </source>
</evidence>
<feature type="domain" description="GFO/IDH/MocA-like oxidoreductase" evidence="4">
    <location>
        <begin position="132"/>
        <end position="249"/>
    </location>
</feature>
<evidence type="ECO:0000256" key="2">
    <source>
        <dbReference type="ARBA" id="ARBA00023002"/>
    </source>
</evidence>
<dbReference type="AlphaFoldDB" id="A0A5P8M694"/>
<dbReference type="GO" id="GO:0016491">
    <property type="term" value="F:oxidoreductase activity"/>
    <property type="evidence" value="ECO:0007669"/>
    <property type="project" value="UniProtKB-KW"/>
</dbReference>
<dbReference type="Pfam" id="PF22725">
    <property type="entry name" value="GFO_IDH_MocA_C3"/>
    <property type="match status" value="1"/>
</dbReference>
<dbReference type="KEGG" id="lhb:D1010_11765"/>
<keyword evidence="2" id="KW-0560">Oxidoreductase</keyword>
<accession>A0A5P8M694</accession>
<dbReference type="Gene3D" id="3.30.360.10">
    <property type="entry name" value="Dihydrodipicolinate Reductase, domain 2"/>
    <property type="match status" value="1"/>
</dbReference>
<evidence type="ECO:0000256" key="1">
    <source>
        <dbReference type="ARBA" id="ARBA00010928"/>
    </source>
</evidence>
<evidence type="ECO:0000259" key="3">
    <source>
        <dbReference type="Pfam" id="PF01408"/>
    </source>
</evidence>
<dbReference type="RefSeq" id="WP_152261051.1">
    <property type="nucleotide sequence ID" value="NZ_CP045143.1"/>
</dbReference>
<comment type="similarity">
    <text evidence="1">Belongs to the Gfo/Idh/MocA family.</text>
</comment>
<dbReference type="InterPro" id="IPR036291">
    <property type="entry name" value="NAD(P)-bd_dom_sf"/>
</dbReference>
<proteinExistence type="inferred from homology"/>
<evidence type="ECO:0000313" key="5">
    <source>
        <dbReference type="EMBL" id="QFR24020.1"/>
    </source>
</evidence>
<dbReference type="Proteomes" id="UP000326779">
    <property type="component" value="Chromosome"/>
</dbReference>
<dbReference type="InterPro" id="IPR050984">
    <property type="entry name" value="Gfo/Idh/MocA_domain"/>
</dbReference>